<evidence type="ECO:0000256" key="4">
    <source>
        <dbReference type="SAM" id="Phobius"/>
    </source>
</evidence>
<reference evidence="5 6" key="1">
    <citation type="submission" date="2020-02" db="EMBL/GenBank/DDBJ databases">
        <authorList>
            <person name="Brisse S."/>
        </authorList>
    </citation>
    <scope>NUCLEOTIDE SEQUENCE [LARGE SCALE GENOMIC DNA]</scope>
    <source>
        <strain evidence="5">CIP107547</strain>
    </source>
</reference>
<dbReference type="Gene3D" id="2.40.260.10">
    <property type="entry name" value="Sortase"/>
    <property type="match status" value="1"/>
</dbReference>
<dbReference type="AlphaFoldDB" id="A0A811G237"/>
<keyword evidence="4" id="KW-0472">Membrane</keyword>
<comment type="caution">
    <text evidence="5">The sequence shown here is derived from an EMBL/GenBank/DDBJ whole genome shotgun (WGS) entry which is preliminary data.</text>
</comment>
<evidence type="ECO:0000256" key="1">
    <source>
        <dbReference type="ARBA" id="ARBA00022801"/>
    </source>
</evidence>
<dbReference type="Proteomes" id="UP000480222">
    <property type="component" value="Unassembled WGS sequence"/>
</dbReference>
<feature type="transmembrane region" description="Helical" evidence="4">
    <location>
        <begin position="26"/>
        <end position="48"/>
    </location>
</feature>
<proteinExistence type="predicted"/>
<feature type="transmembrane region" description="Helical" evidence="4">
    <location>
        <begin position="267"/>
        <end position="288"/>
    </location>
</feature>
<evidence type="ECO:0000256" key="2">
    <source>
        <dbReference type="PIRSR" id="PIRSR605754-1"/>
    </source>
</evidence>
<accession>A0A811G237</accession>
<gene>
    <name evidence="5" type="ORF">CIP107547_00335</name>
</gene>
<dbReference type="Pfam" id="PF04203">
    <property type="entry name" value="Sortase"/>
    <property type="match status" value="1"/>
</dbReference>
<evidence type="ECO:0000313" key="6">
    <source>
        <dbReference type="Proteomes" id="UP000480222"/>
    </source>
</evidence>
<dbReference type="NCBIfam" id="NF033745">
    <property type="entry name" value="class_C_sortase"/>
    <property type="match status" value="1"/>
</dbReference>
<feature type="region of interest" description="Disordered" evidence="3">
    <location>
        <begin position="1"/>
        <end position="20"/>
    </location>
</feature>
<keyword evidence="4" id="KW-1133">Transmembrane helix</keyword>
<dbReference type="CDD" id="cd05827">
    <property type="entry name" value="Sortase_C"/>
    <property type="match status" value="1"/>
</dbReference>
<feature type="active site" description="Acyl-thioester intermediate" evidence="2">
    <location>
        <position position="230"/>
    </location>
</feature>
<dbReference type="InterPro" id="IPR042002">
    <property type="entry name" value="Sortase_C"/>
</dbReference>
<dbReference type="InterPro" id="IPR005754">
    <property type="entry name" value="Sortase"/>
</dbReference>
<evidence type="ECO:0000256" key="3">
    <source>
        <dbReference type="SAM" id="MobiDB-lite"/>
    </source>
</evidence>
<dbReference type="NCBIfam" id="TIGR01076">
    <property type="entry name" value="sortase_fam"/>
    <property type="match status" value="1"/>
</dbReference>
<dbReference type="EMBL" id="CADDAV010000002">
    <property type="protein sequence ID" value="CAB0582954.1"/>
    <property type="molecule type" value="Genomic_DNA"/>
</dbReference>
<keyword evidence="4" id="KW-0812">Transmembrane</keyword>
<evidence type="ECO:0000313" key="5">
    <source>
        <dbReference type="EMBL" id="CAB0582954.1"/>
    </source>
</evidence>
<organism evidence="5 6">
    <name type="scientific">Corynebacterium diphtheriae</name>
    <dbReference type="NCBI Taxonomy" id="1717"/>
    <lineage>
        <taxon>Bacteria</taxon>
        <taxon>Bacillati</taxon>
        <taxon>Actinomycetota</taxon>
        <taxon>Actinomycetes</taxon>
        <taxon>Mycobacteriales</taxon>
        <taxon>Corynebacteriaceae</taxon>
        <taxon>Corynebacterium</taxon>
    </lineage>
</organism>
<feature type="active site" description="Proton donor/acceptor" evidence="2">
    <location>
        <position position="168"/>
    </location>
</feature>
<dbReference type="RefSeq" id="WP_072574637.1">
    <property type="nucleotide sequence ID" value="NZ_MKYI01000021.1"/>
</dbReference>
<sequence length="312" mass="34914">MDHAPSTDVEPQKEPHRANSAKTSRVLAAVLVILGVLVMLYPVTSTLWNNYAATKAAQEYAKLEKNAPQEVKNTQWERAHEYNENRTIGPILDPWLARFDENNSDYQEYLDQLDANDAMARLIFPKIKADLPIFHGTDNDTLQKGLGHLFGSDLPVGGKGTHSVITGHTGLANSTMFDHLNKAEKGDAFYVQVSGEKLKYVVDQIKVVLPTETEDLRPEQGKDYITLITCTPYGINTHRLLVRGHQVPLDPEDHEVFDKNHGAGWQWWMYALLAAAAVVLLLLLRWLLKNKQDGESQETTETMNDEGAGADD</sequence>
<dbReference type="InterPro" id="IPR023365">
    <property type="entry name" value="Sortase_dom-sf"/>
</dbReference>
<name>A0A811G237_CORDP</name>
<dbReference type="SUPFAM" id="SSF63817">
    <property type="entry name" value="Sortase"/>
    <property type="match status" value="1"/>
</dbReference>
<dbReference type="GO" id="GO:0016787">
    <property type="term" value="F:hydrolase activity"/>
    <property type="evidence" value="ECO:0007669"/>
    <property type="project" value="UniProtKB-KW"/>
</dbReference>
<feature type="compositionally biased region" description="Basic and acidic residues" evidence="3">
    <location>
        <begin position="1"/>
        <end position="17"/>
    </location>
</feature>
<protein>
    <submittedName>
        <fullName evidence="5">Class C sortase</fullName>
    </submittedName>
</protein>
<keyword evidence="1" id="KW-0378">Hydrolase</keyword>